<evidence type="ECO:0000313" key="8">
    <source>
        <dbReference type="Proteomes" id="UP001497623"/>
    </source>
</evidence>
<dbReference type="Proteomes" id="UP001497623">
    <property type="component" value="Unassembled WGS sequence"/>
</dbReference>
<evidence type="ECO:0000256" key="3">
    <source>
        <dbReference type="ARBA" id="ARBA00022837"/>
    </source>
</evidence>
<keyword evidence="4 5" id="KW-1015">Disulfide bond</keyword>
<dbReference type="InterPro" id="IPR000742">
    <property type="entry name" value="EGF"/>
</dbReference>
<proteinExistence type="inferred from homology"/>
<evidence type="ECO:0000256" key="2">
    <source>
        <dbReference type="ARBA" id="ARBA00022536"/>
    </source>
</evidence>
<gene>
    <name evidence="7" type="ORF">MNOR_LOCUS6899</name>
</gene>
<feature type="non-terminal residue" evidence="7">
    <location>
        <position position="1"/>
    </location>
</feature>
<evidence type="ECO:0000256" key="1">
    <source>
        <dbReference type="ARBA" id="ARBA00005897"/>
    </source>
</evidence>
<evidence type="ECO:0000256" key="5">
    <source>
        <dbReference type="PROSITE-ProRule" id="PRU00076"/>
    </source>
</evidence>
<dbReference type="EMBL" id="CAXKWB010002931">
    <property type="protein sequence ID" value="CAL4068017.1"/>
    <property type="molecule type" value="Genomic_DNA"/>
</dbReference>
<dbReference type="InterPro" id="IPR009030">
    <property type="entry name" value="Growth_fac_rcpt_cys_sf"/>
</dbReference>
<comment type="caution">
    <text evidence="7">The sequence shown here is derived from an EMBL/GenBank/DDBJ whole genome shotgun (WGS) entry which is preliminary data.</text>
</comment>
<keyword evidence="8" id="KW-1185">Reference proteome</keyword>
<dbReference type="SUPFAM" id="SSF57184">
    <property type="entry name" value="Growth factor receptor domain"/>
    <property type="match status" value="1"/>
</dbReference>
<dbReference type="Pfam" id="PF11938">
    <property type="entry name" value="DUF3456"/>
    <property type="match status" value="1"/>
</dbReference>
<dbReference type="CDD" id="cd00064">
    <property type="entry name" value="FU"/>
    <property type="match status" value="1"/>
</dbReference>
<keyword evidence="2 5" id="KW-0245">EGF-like domain</keyword>
<sequence length="412" mass="45604">HSNVLIAQLTIKKPIIRDSSDVWAKMIVTMDYFRMEKAFVILLCCLSVLAGEVDKDAQRNAKLPACAACRTLTDAFKKGIKATERGKFEGGDTAWEEEKMGSYRRSEVRLIEIQEQLCKDVERGKHQCQANGEEYEGLLEDWWKKEQDTEPDLHVWLCIDHLKVCCPTNHYGPQCMHCKGGLENPCGGNGKCKGTGTRKGSGECACNPGYKGELCGDCSYGYYEAYKDETKLLCEKCNKACNGPCSGPGQKSCVACKEGWEMNTEVGCLDINECAAAKDPCKLNEFCVNNEGSFTCLSCDKSCESCTGDGPDNCNKCAEGFILDPEKKICVDNTQKEREKHMSFARYITYGGLSVATCIILQKNTIIAAIVGLTVALYISFSEYYLHNMDGPPPIVPQLPPNFNLLSELMKS</sequence>
<protein>
    <recommendedName>
        <fullName evidence="6">EGF-like domain-containing protein</fullName>
    </recommendedName>
</protein>
<dbReference type="PROSITE" id="PS50026">
    <property type="entry name" value="EGF_3"/>
    <property type="match status" value="1"/>
</dbReference>
<feature type="domain" description="EGF-like" evidence="6">
    <location>
        <begin position="176"/>
        <end position="216"/>
    </location>
</feature>
<reference evidence="7 8" key="1">
    <citation type="submission" date="2024-05" db="EMBL/GenBank/DDBJ databases">
        <authorList>
            <person name="Wallberg A."/>
        </authorList>
    </citation>
    <scope>NUCLEOTIDE SEQUENCE [LARGE SCALE GENOMIC DNA]</scope>
</reference>
<evidence type="ECO:0000259" key="6">
    <source>
        <dbReference type="PROSITE" id="PS50026"/>
    </source>
</evidence>
<dbReference type="Gene3D" id="2.10.25.10">
    <property type="entry name" value="Laminin"/>
    <property type="match status" value="1"/>
</dbReference>
<keyword evidence="3" id="KW-0106">Calcium</keyword>
<accession>A0AAV2Q2T0</accession>
<dbReference type="AlphaFoldDB" id="A0AAV2Q2T0"/>
<dbReference type="SMART" id="SM00261">
    <property type="entry name" value="FU"/>
    <property type="match status" value="2"/>
</dbReference>
<dbReference type="InterPro" id="IPR018097">
    <property type="entry name" value="EGF_Ca-bd_CS"/>
</dbReference>
<organism evidence="7 8">
    <name type="scientific">Meganyctiphanes norvegica</name>
    <name type="common">Northern krill</name>
    <name type="synonym">Thysanopoda norvegica</name>
    <dbReference type="NCBI Taxonomy" id="48144"/>
    <lineage>
        <taxon>Eukaryota</taxon>
        <taxon>Metazoa</taxon>
        <taxon>Ecdysozoa</taxon>
        <taxon>Arthropoda</taxon>
        <taxon>Crustacea</taxon>
        <taxon>Multicrustacea</taxon>
        <taxon>Malacostraca</taxon>
        <taxon>Eumalacostraca</taxon>
        <taxon>Eucarida</taxon>
        <taxon>Euphausiacea</taxon>
        <taxon>Euphausiidae</taxon>
        <taxon>Meganyctiphanes</taxon>
    </lineage>
</organism>
<dbReference type="InterPro" id="IPR021852">
    <property type="entry name" value="DUF3456"/>
</dbReference>
<name>A0AAV2Q2T0_MEGNR</name>
<evidence type="ECO:0000256" key="4">
    <source>
        <dbReference type="ARBA" id="ARBA00023157"/>
    </source>
</evidence>
<dbReference type="InterPro" id="IPR006212">
    <property type="entry name" value="Furin_repeat"/>
</dbReference>
<dbReference type="PROSITE" id="PS00022">
    <property type="entry name" value="EGF_1"/>
    <property type="match status" value="1"/>
</dbReference>
<dbReference type="PROSITE" id="PS01187">
    <property type="entry name" value="EGF_CA"/>
    <property type="match status" value="1"/>
</dbReference>
<dbReference type="InterPro" id="IPR002049">
    <property type="entry name" value="LE_dom"/>
</dbReference>
<dbReference type="GO" id="GO:0005509">
    <property type="term" value="F:calcium ion binding"/>
    <property type="evidence" value="ECO:0007669"/>
    <property type="project" value="InterPro"/>
</dbReference>
<dbReference type="SMART" id="SM00179">
    <property type="entry name" value="EGF_CA"/>
    <property type="match status" value="1"/>
</dbReference>
<feature type="disulfide bond" evidence="5">
    <location>
        <begin position="206"/>
        <end position="215"/>
    </location>
</feature>
<comment type="caution">
    <text evidence="5">Lacks conserved residue(s) required for the propagation of feature annotation.</text>
</comment>
<comment type="similarity">
    <text evidence="1">Belongs to the CRELD family.</text>
</comment>
<evidence type="ECO:0000313" key="7">
    <source>
        <dbReference type="EMBL" id="CAL4068017.1"/>
    </source>
</evidence>
<dbReference type="PROSITE" id="PS01248">
    <property type="entry name" value="EGF_LAM_1"/>
    <property type="match status" value="1"/>
</dbReference>
<dbReference type="InterPro" id="IPR001881">
    <property type="entry name" value="EGF-like_Ca-bd_dom"/>
</dbReference>
<dbReference type="SMART" id="SM00181">
    <property type="entry name" value="EGF"/>
    <property type="match status" value="2"/>
</dbReference>